<reference evidence="2" key="1">
    <citation type="submission" date="2022-08" db="EMBL/GenBank/DDBJ databases">
        <authorList>
            <person name="Gutierrez-Valencia J."/>
        </authorList>
    </citation>
    <scope>NUCLEOTIDE SEQUENCE</scope>
</reference>
<organism evidence="2 3">
    <name type="scientific">Linum tenue</name>
    <dbReference type="NCBI Taxonomy" id="586396"/>
    <lineage>
        <taxon>Eukaryota</taxon>
        <taxon>Viridiplantae</taxon>
        <taxon>Streptophyta</taxon>
        <taxon>Embryophyta</taxon>
        <taxon>Tracheophyta</taxon>
        <taxon>Spermatophyta</taxon>
        <taxon>Magnoliopsida</taxon>
        <taxon>eudicotyledons</taxon>
        <taxon>Gunneridae</taxon>
        <taxon>Pentapetalae</taxon>
        <taxon>rosids</taxon>
        <taxon>fabids</taxon>
        <taxon>Malpighiales</taxon>
        <taxon>Linaceae</taxon>
        <taxon>Linum</taxon>
    </lineage>
</organism>
<comment type="caution">
    <text evidence="2">The sequence shown here is derived from an EMBL/GenBank/DDBJ whole genome shotgun (WGS) entry which is preliminary data.</text>
</comment>
<dbReference type="EMBL" id="CAMGYJ010000005">
    <property type="protein sequence ID" value="CAI0426426.1"/>
    <property type="molecule type" value="Genomic_DNA"/>
</dbReference>
<evidence type="ECO:0000313" key="2">
    <source>
        <dbReference type="EMBL" id="CAI0426426.1"/>
    </source>
</evidence>
<feature type="chain" id="PRO_5043628395" evidence="1">
    <location>
        <begin position="16"/>
        <end position="152"/>
    </location>
</feature>
<dbReference type="AlphaFoldDB" id="A0AAV0KWQ6"/>
<name>A0AAV0KWQ6_9ROSI</name>
<sequence length="152" mass="16002">MIVLLVRLIFFTISAVSNLISRAIFSATAHFVVLIIQGLRVPGQAAQTGLGHIGEGLKSVVDYIFQLVWEAATSAVSAAFDAVLEAIVGSLTTTGSAVGGLMEQTRNSLEGLLKDLPELGQEVSDLLATLLSDAWGNYKDALGYVAEHALDS</sequence>
<evidence type="ECO:0000313" key="3">
    <source>
        <dbReference type="Proteomes" id="UP001154282"/>
    </source>
</evidence>
<feature type="signal peptide" evidence="1">
    <location>
        <begin position="1"/>
        <end position="15"/>
    </location>
</feature>
<dbReference type="Proteomes" id="UP001154282">
    <property type="component" value="Unassembled WGS sequence"/>
</dbReference>
<gene>
    <name evidence="2" type="ORF">LITE_LOCUS20786</name>
</gene>
<accession>A0AAV0KWQ6</accession>
<protein>
    <submittedName>
        <fullName evidence="2">Uncharacterized protein</fullName>
    </submittedName>
</protein>
<keyword evidence="1" id="KW-0732">Signal</keyword>
<evidence type="ECO:0000256" key="1">
    <source>
        <dbReference type="SAM" id="SignalP"/>
    </source>
</evidence>
<keyword evidence="3" id="KW-1185">Reference proteome</keyword>
<proteinExistence type="predicted"/>